<gene>
    <name evidence="4" type="primary">truA</name>
    <name evidence="9" type="ordered locus">Gobs_4476</name>
</gene>
<dbReference type="GO" id="GO:0031119">
    <property type="term" value="P:tRNA pseudouridine synthesis"/>
    <property type="evidence" value="ECO:0007669"/>
    <property type="project" value="UniProtKB-UniRule"/>
</dbReference>
<evidence type="ECO:0000256" key="7">
    <source>
        <dbReference type="RuleBase" id="RU003792"/>
    </source>
</evidence>
<accession>D2SH72</accession>
<dbReference type="EMBL" id="CP001867">
    <property type="protein sequence ID" value="ADB77026.1"/>
    <property type="molecule type" value="Genomic_DNA"/>
</dbReference>
<protein>
    <recommendedName>
        <fullName evidence="4">tRNA pseudouridine synthase A</fullName>
        <ecNumber evidence="4">5.4.99.12</ecNumber>
    </recommendedName>
    <alternativeName>
        <fullName evidence="4">tRNA pseudouridine(38-40) synthase</fullName>
    </alternativeName>
    <alternativeName>
        <fullName evidence="4">tRNA pseudouridylate synthase I</fullName>
    </alternativeName>
    <alternativeName>
        <fullName evidence="4">tRNA-uridine isomerase I</fullName>
    </alternativeName>
</protein>
<organism evidence="9 10">
    <name type="scientific">Geodermatophilus obscurus (strain ATCC 25078 / DSM 43160 / JCM 3152 / CCUG 61914 / KCC A-0152 / KCTC 9177 / NBRC 13315 / NRRL B-3577 / G-20)</name>
    <dbReference type="NCBI Taxonomy" id="526225"/>
    <lineage>
        <taxon>Bacteria</taxon>
        <taxon>Bacillati</taxon>
        <taxon>Actinomycetota</taxon>
        <taxon>Actinomycetes</taxon>
        <taxon>Geodermatophilales</taxon>
        <taxon>Geodermatophilaceae</taxon>
        <taxon>Geodermatophilus</taxon>
    </lineage>
</organism>
<dbReference type="InterPro" id="IPR020097">
    <property type="entry name" value="PsdUridine_synth_TruA_a/b_dom"/>
</dbReference>
<comment type="subunit">
    <text evidence="4">Homodimer.</text>
</comment>
<feature type="domain" description="Pseudouridine synthase I TruA alpha/beta" evidence="8">
    <location>
        <begin position="164"/>
        <end position="265"/>
    </location>
</feature>
<dbReference type="Proteomes" id="UP000001382">
    <property type="component" value="Chromosome"/>
</dbReference>
<dbReference type="HOGENOM" id="CLU_014673_0_2_11"/>
<dbReference type="InterPro" id="IPR020103">
    <property type="entry name" value="PsdUridine_synth_cat_dom_sf"/>
</dbReference>
<comment type="similarity">
    <text evidence="1 4 7">Belongs to the tRNA pseudouridine synthase TruA family.</text>
</comment>
<evidence type="ECO:0000256" key="1">
    <source>
        <dbReference type="ARBA" id="ARBA00009375"/>
    </source>
</evidence>
<keyword evidence="3 4" id="KW-0413">Isomerase</keyword>
<dbReference type="InterPro" id="IPR020094">
    <property type="entry name" value="TruA/RsuA/RluB/E/F_N"/>
</dbReference>
<dbReference type="FunFam" id="3.30.70.660:FF:000003">
    <property type="entry name" value="tRNA pseudouridine synthase A"/>
    <property type="match status" value="1"/>
</dbReference>
<dbReference type="STRING" id="526225.Gobs_4476"/>
<evidence type="ECO:0000256" key="4">
    <source>
        <dbReference type="HAMAP-Rule" id="MF_00171"/>
    </source>
</evidence>
<evidence type="ECO:0000313" key="10">
    <source>
        <dbReference type="Proteomes" id="UP000001382"/>
    </source>
</evidence>
<proteinExistence type="inferred from homology"/>
<evidence type="ECO:0000259" key="8">
    <source>
        <dbReference type="Pfam" id="PF01416"/>
    </source>
</evidence>
<dbReference type="InterPro" id="IPR020095">
    <property type="entry name" value="PsdUridine_synth_TruA_C"/>
</dbReference>
<dbReference type="KEGG" id="gob:Gobs_4476"/>
<dbReference type="PANTHER" id="PTHR11142">
    <property type="entry name" value="PSEUDOURIDYLATE SYNTHASE"/>
    <property type="match status" value="1"/>
</dbReference>
<comment type="catalytic activity">
    <reaction evidence="4 7">
        <text>uridine(38/39/40) in tRNA = pseudouridine(38/39/40) in tRNA</text>
        <dbReference type="Rhea" id="RHEA:22376"/>
        <dbReference type="Rhea" id="RHEA-COMP:10085"/>
        <dbReference type="Rhea" id="RHEA-COMP:10087"/>
        <dbReference type="ChEBI" id="CHEBI:65314"/>
        <dbReference type="ChEBI" id="CHEBI:65315"/>
        <dbReference type="EC" id="5.4.99.12"/>
    </reaction>
</comment>
<sequence>MTTPSTADEPATAPGGGLVRLRLGIAYDGTALHGWARQPAQRTVQGDLEEALSRVLRQPVSLTVAGRTDAGVHATGQVAHGDVPRAVWAEQRPRLVRRLRGVLPPDIAVHTVEEAPRDFDARFGALRRHYVYRLTDADSGPPPLRRADTVGWPRRLDADAMAVAAELLLGLHDFAAFCRRREGATTIRTLLTLAVTREGDLVTVRASADAFCHSMVRSLVGALTAVGEGRRPPEWPAALLTSTERSSEVPVVPPGGLTLVGVDYPPDDELAARAVLTRGLRS</sequence>
<dbReference type="NCBIfam" id="TIGR00071">
    <property type="entry name" value="hisT_truA"/>
    <property type="match status" value="1"/>
</dbReference>
<dbReference type="AlphaFoldDB" id="D2SH72"/>
<reference evidence="10" key="2">
    <citation type="submission" date="2010-01" db="EMBL/GenBank/DDBJ databases">
        <title>The complete genome of Geodermatophilus obscurus DSM 43160.</title>
        <authorList>
            <consortium name="US DOE Joint Genome Institute (JGI-PGF)"/>
            <person name="Lucas S."/>
            <person name="Copeland A."/>
            <person name="Lapidus A."/>
            <person name="Glavina del Rio T."/>
            <person name="Dalin E."/>
            <person name="Tice H."/>
            <person name="Bruce D."/>
            <person name="Goodwin L."/>
            <person name="Pitluck S."/>
            <person name="Kyrpides N."/>
            <person name="Mavromatis K."/>
            <person name="Ivanova N."/>
            <person name="Munk A.C."/>
            <person name="Brettin T."/>
            <person name="Detter J.C."/>
            <person name="Han C."/>
            <person name="Larimer F."/>
            <person name="Land M."/>
            <person name="Hauser L."/>
            <person name="Markowitz V."/>
            <person name="Cheng J.-F."/>
            <person name="Hugenholtz P."/>
            <person name="Woyke T."/>
            <person name="Wu D."/>
            <person name="Jando M."/>
            <person name="Schneider S."/>
            <person name="Klenk H.-P."/>
            <person name="Eisen J.A."/>
        </authorList>
    </citation>
    <scope>NUCLEOTIDE SEQUENCE [LARGE SCALE GENOMIC DNA]</scope>
    <source>
        <strain evidence="10">ATCC 25078 / DSM 43160 / JCM 3152 / KCC A-0152 / KCTC 9177 / NBRC 13315 / NRRL B-3577 / G-20</strain>
    </source>
</reference>
<dbReference type="Gene3D" id="3.30.70.580">
    <property type="entry name" value="Pseudouridine synthase I, catalytic domain, N-terminal subdomain"/>
    <property type="match status" value="1"/>
</dbReference>
<comment type="function">
    <text evidence="4">Formation of pseudouridine at positions 38, 39 and 40 in the anticodon stem and loop of transfer RNAs.</text>
</comment>
<evidence type="ECO:0000256" key="5">
    <source>
        <dbReference type="PIRSR" id="PIRSR001430-1"/>
    </source>
</evidence>
<dbReference type="CDD" id="cd02570">
    <property type="entry name" value="PseudoU_synth_EcTruA"/>
    <property type="match status" value="1"/>
</dbReference>
<feature type="binding site" evidence="4 6">
    <location>
        <position position="130"/>
    </location>
    <ligand>
        <name>substrate</name>
    </ligand>
</feature>
<evidence type="ECO:0000256" key="2">
    <source>
        <dbReference type="ARBA" id="ARBA00022694"/>
    </source>
</evidence>
<comment type="caution">
    <text evidence="4">Lacks conserved residue(s) required for the propagation of feature annotation.</text>
</comment>
<evidence type="ECO:0000256" key="6">
    <source>
        <dbReference type="PIRSR" id="PIRSR001430-2"/>
    </source>
</evidence>
<dbReference type="PANTHER" id="PTHR11142:SF0">
    <property type="entry name" value="TRNA PSEUDOURIDINE SYNTHASE-LIKE 1"/>
    <property type="match status" value="1"/>
</dbReference>
<dbReference type="GO" id="GO:0160147">
    <property type="term" value="F:tRNA pseudouridine(38-40) synthase activity"/>
    <property type="evidence" value="ECO:0007669"/>
    <property type="project" value="UniProtKB-EC"/>
</dbReference>
<dbReference type="Gene3D" id="3.30.70.660">
    <property type="entry name" value="Pseudouridine synthase I, catalytic domain, C-terminal subdomain"/>
    <property type="match status" value="1"/>
</dbReference>
<name>D2SH72_GEOOG</name>
<dbReference type="FunFam" id="3.30.70.580:FF:000008">
    <property type="entry name" value="tRNA pseudouridine synthase A"/>
    <property type="match status" value="1"/>
</dbReference>
<dbReference type="GO" id="GO:0003723">
    <property type="term" value="F:RNA binding"/>
    <property type="evidence" value="ECO:0007669"/>
    <property type="project" value="InterPro"/>
</dbReference>
<keyword evidence="2 4" id="KW-0819">tRNA processing</keyword>
<dbReference type="HAMAP" id="MF_00171">
    <property type="entry name" value="TruA"/>
    <property type="match status" value="1"/>
</dbReference>
<dbReference type="SUPFAM" id="SSF55120">
    <property type="entry name" value="Pseudouridine synthase"/>
    <property type="match status" value="1"/>
</dbReference>
<dbReference type="eggNOG" id="COG0101">
    <property type="taxonomic scope" value="Bacteria"/>
</dbReference>
<feature type="domain" description="Pseudouridine synthase I TruA alpha/beta" evidence="8">
    <location>
        <begin position="26"/>
        <end position="123"/>
    </location>
</feature>
<dbReference type="PIRSF" id="PIRSF001430">
    <property type="entry name" value="tRNA_psdUrid_synth"/>
    <property type="match status" value="1"/>
</dbReference>
<dbReference type="EC" id="5.4.99.12" evidence="4"/>
<keyword evidence="10" id="KW-1185">Reference proteome</keyword>
<evidence type="ECO:0000256" key="3">
    <source>
        <dbReference type="ARBA" id="ARBA00023235"/>
    </source>
</evidence>
<dbReference type="OrthoDB" id="9811823at2"/>
<dbReference type="InterPro" id="IPR001406">
    <property type="entry name" value="PsdUridine_synth_TruA"/>
</dbReference>
<evidence type="ECO:0000313" key="9">
    <source>
        <dbReference type="EMBL" id="ADB77026.1"/>
    </source>
</evidence>
<reference evidence="9 10" key="1">
    <citation type="journal article" date="2010" name="Stand. Genomic Sci.">
        <title>Complete genome sequence of Geodermatophilus obscurus type strain (G-20).</title>
        <authorList>
            <person name="Ivanova N."/>
            <person name="Sikorski J."/>
            <person name="Jando M."/>
            <person name="Munk C."/>
            <person name="Lapidus A."/>
            <person name="Glavina Del Rio T."/>
            <person name="Copeland A."/>
            <person name="Tice H."/>
            <person name="Cheng J.-F."/>
            <person name="Lucas S."/>
            <person name="Chen F."/>
            <person name="Nolan M."/>
            <person name="Bruce D."/>
            <person name="Goodwin L."/>
            <person name="Pitluck S."/>
            <person name="Mavromatis K."/>
            <person name="Mikhailova N."/>
            <person name="Pati A."/>
            <person name="Chen A."/>
            <person name="Palaniappan K."/>
            <person name="Land M."/>
            <person name="Hauser L."/>
            <person name="Chang Y.-J."/>
            <person name="Jeffries C.D."/>
            <person name="Meincke L."/>
            <person name="Brettin T."/>
            <person name="Detter J.C."/>
            <person name="Detter J.C."/>
            <person name="Rohde M."/>
            <person name="Goeker M."/>
            <person name="Bristow J."/>
            <person name="Eisen J.A."/>
            <person name="Markowitz V."/>
            <person name="Hugenholtz P."/>
            <person name="Kyrpides N.C."/>
            <person name="Klenk H.-P."/>
        </authorList>
    </citation>
    <scope>NUCLEOTIDE SEQUENCE [LARGE SCALE GENOMIC DNA]</scope>
    <source>
        <strain evidence="10">ATCC 25078 / DSM 43160 / JCM 3152 / KCC A-0152 / KCTC 9177 / NBRC 13315 / NRRL B-3577 / G-20</strain>
    </source>
</reference>
<dbReference type="Pfam" id="PF01416">
    <property type="entry name" value="PseudoU_synth_1"/>
    <property type="match status" value="2"/>
</dbReference>
<feature type="active site" description="Nucleophile" evidence="4 5">
    <location>
        <position position="69"/>
    </location>
</feature>